<dbReference type="Pfam" id="PF14532">
    <property type="entry name" value="Sigma54_activ_2"/>
    <property type="match status" value="1"/>
</dbReference>
<dbReference type="GO" id="GO:0005524">
    <property type="term" value="F:ATP binding"/>
    <property type="evidence" value="ECO:0007669"/>
    <property type="project" value="UniProtKB-KW"/>
</dbReference>
<evidence type="ECO:0000313" key="13">
    <source>
        <dbReference type="EMBL" id="TDO99081.1"/>
    </source>
</evidence>
<dbReference type="SUPFAM" id="SSF52540">
    <property type="entry name" value="P-loop containing nucleoside triphosphate hydrolases"/>
    <property type="match status" value="1"/>
</dbReference>
<evidence type="ECO:0000256" key="4">
    <source>
        <dbReference type="ARBA" id="ARBA00022741"/>
    </source>
</evidence>
<dbReference type="PROSITE" id="PS51671">
    <property type="entry name" value="ACT"/>
    <property type="match status" value="1"/>
</dbReference>
<dbReference type="SUPFAM" id="SSF46689">
    <property type="entry name" value="Homeodomain-like"/>
    <property type="match status" value="1"/>
</dbReference>
<dbReference type="InterPro" id="IPR058031">
    <property type="entry name" value="AAA_lid_NorR"/>
</dbReference>
<feature type="domain" description="Sigma-54 factor interaction" evidence="10">
    <location>
        <begin position="211"/>
        <end position="419"/>
    </location>
</feature>
<proteinExistence type="predicted"/>
<dbReference type="Gene3D" id="3.30.450.20">
    <property type="entry name" value="PAS domain"/>
    <property type="match status" value="1"/>
</dbReference>
<dbReference type="PANTHER" id="PTHR32071">
    <property type="entry name" value="TRANSCRIPTIONAL REGULATORY PROTEIN"/>
    <property type="match status" value="1"/>
</dbReference>
<dbReference type="RefSeq" id="WP_133503286.1">
    <property type="nucleotide sequence ID" value="NZ_SNXC01000010.1"/>
</dbReference>
<dbReference type="Pfam" id="PF25601">
    <property type="entry name" value="AAA_lid_14"/>
    <property type="match status" value="1"/>
</dbReference>
<dbReference type="PANTHER" id="PTHR32071:SF3">
    <property type="entry name" value="HTH-TYPE TRANSCRIPTIONAL REGULATORY PROTEIN TYRR"/>
    <property type="match status" value="1"/>
</dbReference>
<evidence type="ECO:0000256" key="3">
    <source>
        <dbReference type="ARBA" id="ARBA00022491"/>
    </source>
</evidence>
<dbReference type="GO" id="GO:0006355">
    <property type="term" value="P:regulation of DNA-templated transcription"/>
    <property type="evidence" value="ECO:0007669"/>
    <property type="project" value="InterPro"/>
</dbReference>
<comment type="subcellular location">
    <subcellularLocation>
        <location evidence="1">Cytoplasm</location>
    </subcellularLocation>
</comment>
<dbReference type="OrthoDB" id="9804019at2"/>
<dbReference type="Gene3D" id="1.10.10.60">
    <property type="entry name" value="Homeodomain-like"/>
    <property type="match status" value="1"/>
</dbReference>
<feature type="domain" description="ACT" evidence="12">
    <location>
        <begin position="2"/>
        <end position="73"/>
    </location>
</feature>
<evidence type="ECO:0000256" key="5">
    <source>
        <dbReference type="ARBA" id="ARBA00022840"/>
    </source>
</evidence>
<dbReference type="InterPro" id="IPR045865">
    <property type="entry name" value="ACT-like_dom_sf"/>
</dbReference>
<dbReference type="Gene3D" id="1.10.8.60">
    <property type="match status" value="1"/>
</dbReference>
<dbReference type="InterPro" id="IPR027417">
    <property type="entry name" value="P-loop_NTPase"/>
</dbReference>
<dbReference type="SUPFAM" id="SSF55021">
    <property type="entry name" value="ACT-like"/>
    <property type="match status" value="1"/>
</dbReference>
<feature type="domain" description="PAS" evidence="11">
    <location>
        <begin position="79"/>
        <end position="124"/>
    </location>
</feature>
<keyword evidence="5" id="KW-0067">ATP-binding</keyword>
<dbReference type="InterPro" id="IPR035965">
    <property type="entry name" value="PAS-like_dom_sf"/>
</dbReference>
<evidence type="ECO:0000256" key="9">
    <source>
        <dbReference type="ARBA" id="ARBA00023163"/>
    </source>
</evidence>
<evidence type="ECO:0000256" key="2">
    <source>
        <dbReference type="ARBA" id="ARBA00022490"/>
    </source>
</evidence>
<protein>
    <submittedName>
        <fullName evidence="13">Transcriptional regulator of aroF, aroG, tyrA and aromatic amino acid transport</fullName>
    </submittedName>
</protein>
<dbReference type="InterPro" id="IPR002912">
    <property type="entry name" value="ACT_dom"/>
</dbReference>
<sequence length="496" mass="55590">MRLEVQCKDRIGMVHEILKLFVSQRIDLRLVEVDTTNRCLFVGFPDIDFVLLQELLAALRRLDGVEDVKRVQFSSSERETNTLAQTLEALPDGVIAIDVKGNVTMATELAAQDLGVALKDLLHKPLNSFIKTVNFSRLSRSDIDSGFSKRIRVNRKSLLLEIQPINVSNNNEDIYAGAVIHLKSAVRIDQQSERFRRNASDFKLEQYFKSNMVLSEAMMSCMMRAKRFANLSSPLMISGEVGTGKNAILNALVEYWRSHGHEGGQINRKKAIELQTEAELAAFLSNPGWLVIEGVEGLVAPVQMCLSDWLKRNQVDIVGDSVFRRLIVLTSLSSNDMRSHSSFNYELYLHLAQQNLRVPALRDRPDDLDGLANEILSRVCDHLRVGRVSLSKNAVLELGLYHWPGNIAELKGVLYSAVASTDKLILEAGDFDLPTGSKGVALELIEGSLDKTIKTWEADLLRKLYPKYPSTRKLAKELGMSHSAIANKLRDYSIVK</sequence>
<keyword evidence="2" id="KW-0963">Cytoplasm</keyword>
<evidence type="ECO:0000259" key="12">
    <source>
        <dbReference type="PROSITE" id="PS51671"/>
    </source>
</evidence>
<dbReference type="Gene3D" id="3.30.70.260">
    <property type="match status" value="1"/>
</dbReference>
<keyword evidence="7" id="KW-0238">DNA-binding</keyword>
<dbReference type="Proteomes" id="UP000294656">
    <property type="component" value="Unassembled WGS sequence"/>
</dbReference>
<evidence type="ECO:0000256" key="8">
    <source>
        <dbReference type="ARBA" id="ARBA00023159"/>
    </source>
</evidence>
<keyword evidence="4" id="KW-0547">Nucleotide-binding</keyword>
<name>A0A4R6MBT9_9GAMM</name>
<dbReference type="PROSITE" id="PS50045">
    <property type="entry name" value="SIGMA54_INTERACT_4"/>
    <property type="match status" value="1"/>
</dbReference>
<dbReference type="NCBIfam" id="TIGR04381">
    <property type="entry name" value="HTH_TypR"/>
    <property type="match status" value="1"/>
</dbReference>
<gene>
    <name evidence="13" type="ORF">DFP79_1507</name>
</gene>
<dbReference type="InterPro" id="IPR009057">
    <property type="entry name" value="Homeodomain-like_sf"/>
</dbReference>
<keyword evidence="8" id="KW-0010">Activator</keyword>
<evidence type="ECO:0000256" key="1">
    <source>
        <dbReference type="ARBA" id="ARBA00004496"/>
    </source>
</evidence>
<evidence type="ECO:0000259" key="11">
    <source>
        <dbReference type="PROSITE" id="PS50112"/>
    </source>
</evidence>
<organism evidence="13 14">
    <name type="scientific">Marinomonas balearica</name>
    <dbReference type="NCBI Taxonomy" id="491947"/>
    <lineage>
        <taxon>Bacteria</taxon>
        <taxon>Pseudomonadati</taxon>
        <taxon>Pseudomonadota</taxon>
        <taxon>Gammaproteobacteria</taxon>
        <taxon>Oceanospirillales</taxon>
        <taxon>Oceanospirillaceae</taxon>
        <taxon>Marinomonas</taxon>
    </lineage>
</organism>
<dbReference type="InterPro" id="IPR002078">
    <property type="entry name" value="Sigma_54_int"/>
</dbReference>
<keyword evidence="3" id="KW-0678">Repressor</keyword>
<dbReference type="AlphaFoldDB" id="A0A4R6MBT9"/>
<dbReference type="InterPro" id="IPR030828">
    <property type="entry name" value="HTH_TyrR"/>
</dbReference>
<evidence type="ECO:0000259" key="10">
    <source>
        <dbReference type="PROSITE" id="PS50045"/>
    </source>
</evidence>
<dbReference type="PROSITE" id="PS50112">
    <property type="entry name" value="PAS"/>
    <property type="match status" value="1"/>
</dbReference>
<evidence type="ECO:0000256" key="6">
    <source>
        <dbReference type="ARBA" id="ARBA00023015"/>
    </source>
</evidence>
<evidence type="ECO:0000256" key="7">
    <source>
        <dbReference type="ARBA" id="ARBA00023125"/>
    </source>
</evidence>
<keyword evidence="9" id="KW-0804">Transcription</keyword>
<dbReference type="InterPro" id="IPR000014">
    <property type="entry name" value="PAS"/>
</dbReference>
<dbReference type="SUPFAM" id="SSF55785">
    <property type="entry name" value="PYP-like sensor domain (PAS domain)"/>
    <property type="match status" value="1"/>
</dbReference>
<dbReference type="EMBL" id="SNXC01000010">
    <property type="protein sequence ID" value="TDO99081.1"/>
    <property type="molecule type" value="Genomic_DNA"/>
</dbReference>
<dbReference type="Gene3D" id="3.40.50.300">
    <property type="entry name" value="P-loop containing nucleotide triphosphate hydrolases"/>
    <property type="match status" value="1"/>
</dbReference>
<keyword evidence="6" id="KW-0805">Transcription regulation</keyword>
<dbReference type="GO" id="GO:0003677">
    <property type="term" value="F:DNA binding"/>
    <property type="evidence" value="ECO:0007669"/>
    <property type="project" value="UniProtKB-KW"/>
</dbReference>
<dbReference type="Pfam" id="PF18024">
    <property type="entry name" value="HTH_50"/>
    <property type="match status" value="1"/>
</dbReference>
<comment type="caution">
    <text evidence="13">The sequence shown here is derived from an EMBL/GenBank/DDBJ whole genome shotgun (WGS) entry which is preliminary data.</text>
</comment>
<evidence type="ECO:0000313" key="14">
    <source>
        <dbReference type="Proteomes" id="UP000294656"/>
    </source>
</evidence>
<dbReference type="GO" id="GO:0005737">
    <property type="term" value="C:cytoplasm"/>
    <property type="evidence" value="ECO:0007669"/>
    <property type="project" value="UniProtKB-SubCell"/>
</dbReference>
<accession>A0A4R6MBT9</accession>
<reference evidence="13 14" key="1">
    <citation type="submission" date="2019-03" db="EMBL/GenBank/DDBJ databases">
        <title>Genomic Encyclopedia of Type Strains, Phase III (KMG-III): the genomes of soil and plant-associated and newly described type strains.</title>
        <authorList>
            <person name="Whitman W."/>
        </authorList>
    </citation>
    <scope>NUCLEOTIDE SEQUENCE [LARGE SCALE GENOMIC DNA]</scope>
    <source>
        <strain evidence="13 14">CECT 7378</strain>
    </source>
</reference>
<keyword evidence="14" id="KW-1185">Reference proteome</keyword>